<accession>A0AA39ZPX1</accession>
<name>A0AA39ZPX1_9PEZI</name>
<sequence>MSYCFSYLLKGSEGEDKAEVKVESAAGDEATPAEEVEPAVEEEEESSESEDEGEEVEQKEEDVEVPAVAATEDNKAVLDLSLAEFDSSQHNVIGDPETLKINAIIDWKQVGPGTPLKGKENDREKCRDWLVAHSDEVEMQHPHSLEEKLGK</sequence>
<evidence type="ECO:0000313" key="3">
    <source>
        <dbReference type="Proteomes" id="UP001172159"/>
    </source>
</evidence>
<keyword evidence="3" id="KW-1185">Reference proteome</keyword>
<evidence type="ECO:0000313" key="2">
    <source>
        <dbReference type="EMBL" id="KAK0701515.1"/>
    </source>
</evidence>
<feature type="region of interest" description="Disordered" evidence="1">
    <location>
        <begin position="13"/>
        <end position="68"/>
    </location>
</feature>
<dbReference type="AlphaFoldDB" id="A0AA39ZPX1"/>
<evidence type="ECO:0000256" key="1">
    <source>
        <dbReference type="SAM" id="MobiDB-lite"/>
    </source>
</evidence>
<proteinExistence type="predicted"/>
<dbReference type="Proteomes" id="UP001172159">
    <property type="component" value="Unassembled WGS sequence"/>
</dbReference>
<reference evidence="2" key="1">
    <citation type="submission" date="2023-06" db="EMBL/GenBank/DDBJ databases">
        <title>Genome-scale phylogeny and comparative genomics of the fungal order Sordariales.</title>
        <authorList>
            <consortium name="Lawrence Berkeley National Laboratory"/>
            <person name="Hensen N."/>
            <person name="Bonometti L."/>
            <person name="Westerberg I."/>
            <person name="Brannstrom I.O."/>
            <person name="Guillou S."/>
            <person name="Cros-Aarteil S."/>
            <person name="Calhoun S."/>
            <person name="Haridas S."/>
            <person name="Kuo A."/>
            <person name="Mondo S."/>
            <person name="Pangilinan J."/>
            <person name="Riley R."/>
            <person name="Labutti K."/>
            <person name="Andreopoulos B."/>
            <person name="Lipzen A."/>
            <person name="Chen C."/>
            <person name="Yanf M."/>
            <person name="Daum C."/>
            <person name="Ng V."/>
            <person name="Clum A."/>
            <person name="Steindorff A."/>
            <person name="Ohm R."/>
            <person name="Martin F."/>
            <person name="Silar P."/>
            <person name="Natvig D."/>
            <person name="Lalanne C."/>
            <person name="Gautier V."/>
            <person name="Ament-Velasquez S.L."/>
            <person name="Kruys A."/>
            <person name="Hutchinson M.I."/>
            <person name="Powell A.J."/>
            <person name="Barry K."/>
            <person name="Miller A.N."/>
            <person name="Grigoriev I.V."/>
            <person name="Debuchy R."/>
            <person name="Gladieux P."/>
            <person name="Thoren M.H."/>
            <person name="Johannesson H."/>
        </authorList>
    </citation>
    <scope>NUCLEOTIDE SEQUENCE</scope>
    <source>
        <strain evidence="2">CBS 540.89</strain>
    </source>
</reference>
<organism evidence="2 3">
    <name type="scientific">Apiosordaria backusii</name>
    <dbReference type="NCBI Taxonomy" id="314023"/>
    <lineage>
        <taxon>Eukaryota</taxon>
        <taxon>Fungi</taxon>
        <taxon>Dikarya</taxon>
        <taxon>Ascomycota</taxon>
        <taxon>Pezizomycotina</taxon>
        <taxon>Sordariomycetes</taxon>
        <taxon>Sordariomycetidae</taxon>
        <taxon>Sordariales</taxon>
        <taxon>Lasiosphaeriaceae</taxon>
        <taxon>Apiosordaria</taxon>
    </lineage>
</organism>
<feature type="compositionally biased region" description="Acidic residues" evidence="1">
    <location>
        <begin position="31"/>
        <end position="64"/>
    </location>
</feature>
<comment type="caution">
    <text evidence="2">The sequence shown here is derived from an EMBL/GenBank/DDBJ whole genome shotgun (WGS) entry which is preliminary data.</text>
</comment>
<gene>
    <name evidence="2" type="ORF">B0T21DRAFT_417069</name>
</gene>
<protein>
    <submittedName>
        <fullName evidence="2">Uncharacterized protein</fullName>
    </submittedName>
</protein>
<feature type="compositionally biased region" description="Basic and acidic residues" evidence="1">
    <location>
        <begin position="13"/>
        <end position="22"/>
    </location>
</feature>
<dbReference type="EMBL" id="JAUKTV010000027">
    <property type="protein sequence ID" value="KAK0701515.1"/>
    <property type="molecule type" value="Genomic_DNA"/>
</dbReference>